<proteinExistence type="predicted"/>
<accession>A0A917I491</accession>
<comment type="caution">
    <text evidence="2">The sequence shown here is derived from an EMBL/GenBank/DDBJ whole genome shotgun (WGS) entry which is preliminary data.</text>
</comment>
<evidence type="ECO:0000313" key="3">
    <source>
        <dbReference type="Proteomes" id="UP000603912"/>
    </source>
</evidence>
<gene>
    <name evidence="2" type="ORF">GCM10007036_02960</name>
</gene>
<organism evidence="2 3">
    <name type="scientific">Alsobacter metallidurans</name>
    <dbReference type="NCBI Taxonomy" id="340221"/>
    <lineage>
        <taxon>Bacteria</taxon>
        <taxon>Pseudomonadati</taxon>
        <taxon>Pseudomonadota</taxon>
        <taxon>Alphaproteobacteria</taxon>
        <taxon>Hyphomicrobiales</taxon>
        <taxon>Alsobacteraceae</taxon>
        <taxon>Alsobacter</taxon>
    </lineage>
</organism>
<sequence>MTERKAPEFFNRPNAPHPEERAPLGLRLEGRGVQDAEASGALETLVLRDASPRGDAPQDEGIVGAARGRKPWVPMRHPSTVIPRLDPGIHALGSGVDGRDKPGHDGEKGA</sequence>
<evidence type="ECO:0000313" key="2">
    <source>
        <dbReference type="EMBL" id="GGH07819.1"/>
    </source>
</evidence>
<reference evidence="2" key="1">
    <citation type="journal article" date="2014" name="Int. J. Syst. Evol. Microbiol.">
        <title>Complete genome sequence of Corynebacterium casei LMG S-19264T (=DSM 44701T), isolated from a smear-ripened cheese.</title>
        <authorList>
            <consortium name="US DOE Joint Genome Institute (JGI-PGF)"/>
            <person name="Walter F."/>
            <person name="Albersmeier A."/>
            <person name="Kalinowski J."/>
            <person name="Ruckert C."/>
        </authorList>
    </citation>
    <scope>NUCLEOTIDE SEQUENCE</scope>
    <source>
        <strain evidence="2">CGMCC 1.12214</strain>
    </source>
</reference>
<reference evidence="2" key="2">
    <citation type="submission" date="2020-09" db="EMBL/GenBank/DDBJ databases">
        <authorList>
            <person name="Sun Q."/>
            <person name="Zhou Y."/>
        </authorList>
    </citation>
    <scope>NUCLEOTIDE SEQUENCE</scope>
    <source>
        <strain evidence="2">CGMCC 1.12214</strain>
    </source>
</reference>
<dbReference type="EMBL" id="BMES01000001">
    <property type="protein sequence ID" value="GGH07819.1"/>
    <property type="molecule type" value="Genomic_DNA"/>
</dbReference>
<dbReference type="AlphaFoldDB" id="A0A917I491"/>
<feature type="compositionally biased region" description="Basic and acidic residues" evidence="1">
    <location>
        <begin position="97"/>
        <end position="110"/>
    </location>
</feature>
<feature type="region of interest" description="Disordered" evidence="1">
    <location>
        <begin position="1"/>
        <end position="21"/>
    </location>
</feature>
<protein>
    <submittedName>
        <fullName evidence="2">Uncharacterized protein</fullName>
    </submittedName>
</protein>
<feature type="region of interest" description="Disordered" evidence="1">
    <location>
        <begin position="70"/>
        <end position="110"/>
    </location>
</feature>
<name>A0A917I491_9HYPH</name>
<dbReference type="Proteomes" id="UP000603912">
    <property type="component" value="Unassembled WGS sequence"/>
</dbReference>
<evidence type="ECO:0000256" key="1">
    <source>
        <dbReference type="SAM" id="MobiDB-lite"/>
    </source>
</evidence>
<keyword evidence="3" id="KW-1185">Reference proteome</keyword>